<feature type="domain" description="HIT" evidence="2">
    <location>
        <begin position="1"/>
        <end position="109"/>
    </location>
</feature>
<dbReference type="InterPro" id="IPR011146">
    <property type="entry name" value="HIT-like"/>
</dbReference>
<accession>A0ABR1FRP7</accession>
<dbReference type="InterPro" id="IPR036265">
    <property type="entry name" value="HIT-like_sf"/>
</dbReference>
<protein>
    <submittedName>
        <fullName evidence="3">Bis(5'-adenosyl)-triphosphatase</fullName>
    </submittedName>
</protein>
<dbReference type="Gene3D" id="3.30.428.10">
    <property type="entry name" value="HIT-like"/>
    <property type="match status" value="2"/>
</dbReference>
<proteinExistence type="predicted"/>
<gene>
    <name evidence="3" type="primary">aph1</name>
    <name evidence="3" type="ORF">SO694_00093091</name>
</gene>
<evidence type="ECO:0000313" key="4">
    <source>
        <dbReference type="Proteomes" id="UP001363151"/>
    </source>
</evidence>
<dbReference type="PANTHER" id="PTHR46243">
    <property type="entry name" value="BIS(5'-ADENOSYL)-TRIPHOSPHATASE"/>
    <property type="match status" value="1"/>
</dbReference>
<evidence type="ECO:0000313" key="3">
    <source>
        <dbReference type="EMBL" id="KAK7236780.1"/>
    </source>
</evidence>
<dbReference type="PANTHER" id="PTHR46243:SF1">
    <property type="entry name" value="BIS(5'-ADENOSYL)-TRIPHOSPHATASE"/>
    <property type="match status" value="1"/>
</dbReference>
<evidence type="ECO:0000259" key="2">
    <source>
        <dbReference type="PROSITE" id="PS51084"/>
    </source>
</evidence>
<dbReference type="Proteomes" id="UP001363151">
    <property type="component" value="Unassembled WGS sequence"/>
</dbReference>
<evidence type="ECO:0000256" key="1">
    <source>
        <dbReference type="PROSITE-ProRule" id="PRU00464"/>
    </source>
</evidence>
<dbReference type="InterPro" id="IPR051884">
    <property type="entry name" value="Bis(5'-adenosyl)-TPase_reg"/>
</dbReference>
<dbReference type="SUPFAM" id="SSF54197">
    <property type="entry name" value="HIT-like"/>
    <property type="match status" value="1"/>
</dbReference>
<feature type="short sequence motif" description="Histidine triad motif" evidence="1">
    <location>
        <begin position="94"/>
        <end position="98"/>
    </location>
</feature>
<reference evidence="3 4" key="1">
    <citation type="submission" date="2024-03" db="EMBL/GenBank/DDBJ databases">
        <title>Aureococcus anophagefferens CCMP1851 and Kratosvirus quantuckense: Draft genome of a second virus-susceptible host strain in the model system.</title>
        <authorList>
            <person name="Chase E."/>
            <person name="Truchon A.R."/>
            <person name="Schepens W."/>
            <person name="Wilhelm S.W."/>
        </authorList>
    </citation>
    <scope>NUCLEOTIDE SEQUENCE [LARGE SCALE GENOMIC DNA]</scope>
    <source>
        <strain evidence="3 4">CCMP1851</strain>
    </source>
</reference>
<organism evidence="3 4">
    <name type="scientific">Aureococcus anophagefferens</name>
    <name type="common">Harmful bloom alga</name>
    <dbReference type="NCBI Taxonomy" id="44056"/>
    <lineage>
        <taxon>Eukaryota</taxon>
        <taxon>Sar</taxon>
        <taxon>Stramenopiles</taxon>
        <taxon>Ochrophyta</taxon>
        <taxon>Pelagophyceae</taxon>
        <taxon>Pelagomonadales</taxon>
        <taxon>Pelagomonadaceae</taxon>
        <taxon>Aureococcus</taxon>
    </lineage>
</organism>
<comment type="caution">
    <text evidence="3">The sequence shown here is derived from an EMBL/GenBank/DDBJ whole genome shotgun (WGS) entry which is preliminary data.</text>
</comment>
<dbReference type="EMBL" id="JBBJCI010000257">
    <property type="protein sequence ID" value="KAK7236780.1"/>
    <property type="molecule type" value="Genomic_DNA"/>
</dbReference>
<name>A0ABR1FRP7_AURAN</name>
<sequence>MSGLASSAFEFGGLRVAPQRSSDLSVTLGSLNPLLPGHVVVAPRRPVARYGDLTAAEADDVAAAVRAAQRAAPAADAFNVAIKDGAAAGQAVAHCHVHLVPRTRGDLPENDLVYGMIDGWTPGGDAAPAVTLDVPPDEARAPRTADDMAAEADAYATTAAAMAREPVGDNGVAVASGPRPAGAVRFGTFALDPRQVFYVSASGLTRAIVNLKPLVPGHVLVVPAKNVP</sequence>
<dbReference type="Pfam" id="PF01230">
    <property type="entry name" value="HIT"/>
    <property type="match status" value="1"/>
</dbReference>
<dbReference type="PROSITE" id="PS51084">
    <property type="entry name" value="HIT_2"/>
    <property type="match status" value="1"/>
</dbReference>
<keyword evidence="4" id="KW-1185">Reference proteome</keyword>